<accession>A0A1M7TQP2</accession>
<dbReference type="Proteomes" id="UP000184096">
    <property type="component" value="Chromosome I"/>
</dbReference>
<dbReference type="EMBL" id="LT670849">
    <property type="protein sequence ID" value="SHN72943.1"/>
    <property type="molecule type" value="Genomic_DNA"/>
</dbReference>
<sequence length="179" mass="19746">MTPERLELEAESWAFALAIYARPGVAEACLTLQNDADVDVMLLLMATFAAVRHRNLLTPAEIEALDEACRPWRERVVGRLRAMRTELKTGPKPAPGEATEPFRAKIKALELDAEKLENRIMAECLPLKPPGQAKVGPEQLRAVLDNIVMHFAGTRDARPNTRLSPSIEVIVEAAIQDAS</sequence>
<protein>
    <submittedName>
        <fullName evidence="1">TIGR02444 family protein</fullName>
    </submittedName>
</protein>
<dbReference type="AlphaFoldDB" id="A0A1M7TQP2"/>
<dbReference type="RefSeq" id="WP_072818039.1">
    <property type="nucleotide sequence ID" value="NZ_LT670849.1"/>
</dbReference>
<dbReference type="Pfam" id="PF09523">
    <property type="entry name" value="DUF2390"/>
    <property type="match status" value="1"/>
</dbReference>
<name>A0A1M7TQP2_9BRAD</name>
<evidence type="ECO:0000313" key="1">
    <source>
        <dbReference type="EMBL" id="SHN72943.1"/>
    </source>
</evidence>
<dbReference type="NCBIfam" id="TIGR02444">
    <property type="entry name" value="TIGR02444 family protein"/>
    <property type="match status" value="1"/>
</dbReference>
<dbReference type="InterPro" id="IPR012659">
    <property type="entry name" value="CHP02444"/>
</dbReference>
<keyword evidence="2" id="KW-1185">Reference proteome</keyword>
<evidence type="ECO:0000313" key="2">
    <source>
        <dbReference type="Proteomes" id="UP000184096"/>
    </source>
</evidence>
<dbReference type="OrthoDB" id="7875767at2"/>
<reference evidence="2" key="1">
    <citation type="submission" date="2016-11" db="EMBL/GenBank/DDBJ databases">
        <authorList>
            <person name="Varghese N."/>
            <person name="Submissions S."/>
        </authorList>
    </citation>
    <scope>NUCLEOTIDE SEQUENCE [LARGE SCALE GENOMIC DNA]</scope>
    <source>
        <strain evidence="2">GAS401</strain>
    </source>
</reference>
<gene>
    <name evidence="1" type="ORF">SAMN05444170_2365</name>
</gene>
<organism evidence="1 2">
    <name type="scientific">Bradyrhizobium erythrophlei</name>
    <dbReference type="NCBI Taxonomy" id="1437360"/>
    <lineage>
        <taxon>Bacteria</taxon>
        <taxon>Pseudomonadati</taxon>
        <taxon>Pseudomonadota</taxon>
        <taxon>Alphaproteobacteria</taxon>
        <taxon>Hyphomicrobiales</taxon>
        <taxon>Nitrobacteraceae</taxon>
        <taxon>Bradyrhizobium</taxon>
    </lineage>
</organism>
<proteinExistence type="predicted"/>